<gene>
    <name evidence="1" type="ORF">BDY19DRAFT_991491</name>
</gene>
<evidence type="ECO:0000313" key="2">
    <source>
        <dbReference type="Proteomes" id="UP001055072"/>
    </source>
</evidence>
<dbReference type="Proteomes" id="UP001055072">
    <property type="component" value="Unassembled WGS sequence"/>
</dbReference>
<accession>A0ACB8UC21</accession>
<reference evidence="1" key="1">
    <citation type="journal article" date="2021" name="Environ. Microbiol.">
        <title>Gene family expansions and transcriptome signatures uncover fungal adaptations to wood decay.</title>
        <authorList>
            <person name="Hage H."/>
            <person name="Miyauchi S."/>
            <person name="Viragh M."/>
            <person name="Drula E."/>
            <person name="Min B."/>
            <person name="Chaduli D."/>
            <person name="Navarro D."/>
            <person name="Favel A."/>
            <person name="Norest M."/>
            <person name="Lesage-Meessen L."/>
            <person name="Balint B."/>
            <person name="Merenyi Z."/>
            <person name="de Eugenio L."/>
            <person name="Morin E."/>
            <person name="Martinez A.T."/>
            <person name="Baldrian P."/>
            <person name="Stursova M."/>
            <person name="Martinez M.J."/>
            <person name="Novotny C."/>
            <person name="Magnuson J.K."/>
            <person name="Spatafora J.W."/>
            <person name="Maurice S."/>
            <person name="Pangilinan J."/>
            <person name="Andreopoulos W."/>
            <person name="LaButti K."/>
            <person name="Hundley H."/>
            <person name="Na H."/>
            <person name="Kuo A."/>
            <person name="Barry K."/>
            <person name="Lipzen A."/>
            <person name="Henrissat B."/>
            <person name="Riley R."/>
            <person name="Ahrendt S."/>
            <person name="Nagy L.G."/>
            <person name="Grigoriev I.V."/>
            <person name="Martin F."/>
            <person name="Rosso M.N."/>
        </authorList>
    </citation>
    <scope>NUCLEOTIDE SEQUENCE</scope>
    <source>
        <strain evidence="1">CBS 384.51</strain>
    </source>
</reference>
<dbReference type="EMBL" id="MU274905">
    <property type="protein sequence ID" value="KAI0091815.1"/>
    <property type="molecule type" value="Genomic_DNA"/>
</dbReference>
<organism evidence="1 2">
    <name type="scientific">Irpex rosettiformis</name>
    <dbReference type="NCBI Taxonomy" id="378272"/>
    <lineage>
        <taxon>Eukaryota</taxon>
        <taxon>Fungi</taxon>
        <taxon>Dikarya</taxon>
        <taxon>Basidiomycota</taxon>
        <taxon>Agaricomycotina</taxon>
        <taxon>Agaricomycetes</taxon>
        <taxon>Polyporales</taxon>
        <taxon>Irpicaceae</taxon>
        <taxon>Irpex</taxon>
    </lineage>
</organism>
<evidence type="ECO:0000313" key="1">
    <source>
        <dbReference type="EMBL" id="KAI0091815.1"/>
    </source>
</evidence>
<keyword evidence="2" id="KW-1185">Reference proteome</keyword>
<comment type="caution">
    <text evidence="1">The sequence shown here is derived from an EMBL/GenBank/DDBJ whole genome shotgun (WGS) entry which is preliminary data.</text>
</comment>
<name>A0ACB8UC21_9APHY</name>
<protein>
    <submittedName>
        <fullName evidence="1">Uncharacterized protein</fullName>
    </submittedName>
</protein>
<sequence>MSHHAINRSSIIGFTDANSTIIVSQSGVFFPLLLTCLSLITSLLGTAEQHVDEQFRSLLDYGMFKGIAAVDVQPASDHTNNEQVKHSDIAGGESGIAGGESGIAGGESGIAGGESGIAGGESGIAGGERSSGGGELGENVRVEDEGELIVKVFHTKESWLRLLRLFTSEAGVWVRIPYDNIKARLVCIGCMVTVHRVIVCLCDPLGQLRRIALILCAVDDFPFLDSSSDSNSDDGSRYNPSDLEDWVRSLPSCNSAEDL</sequence>
<proteinExistence type="predicted"/>